<dbReference type="GO" id="GO:1905475">
    <property type="term" value="P:regulation of protein localization to membrane"/>
    <property type="evidence" value="ECO:0007669"/>
    <property type="project" value="TreeGrafter"/>
</dbReference>
<organism evidence="13 14">
    <name type="scientific">Clupea harengus</name>
    <name type="common">Atlantic herring</name>
    <dbReference type="NCBI Taxonomy" id="7950"/>
    <lineage>
        <taxon>Eukaryota</taxon>
        <taxon>Metazoa</taxon>
        <taxon>Chordata</taxon>
        <taxon>Craniata</taxon>
        <taxon>Vertebrata</taxon>
        <taxon>Euteleostomi</taxon>
        <taxon>Actinopterygii</taxon>
        <taxon>Neopterygii</taxon>
        <taxon>Teleostei</taxon>
        <taxon>Clupei</taxon>
        <taxon>Clupeiformes</taxon>
        <taxon>Clupeoidei</taxon>
        <taxon>Clupeidae</taxon>
        <taxon>Clupea</taxon>
    </lineage>
</organism>
<dbReference type="OrthoDB" id="10010764at2759"/>
<dbReference type="GO" id="GO:0009986">
    <property type="term" value="C:cell surface"/>
    <property type="evidence" value="ECO:0007669"/>
    <property type="project" value="TreeGrafter"/>
</dbReference>
<evidence type="ECO:0000256" key="7">
    <source>
        <dbReference type="ARBA" id="ARBA00023136"/>
    </source>
</evidence>
<proteinExistence type="inferred from homology"/>
<keyword evidence="13" id="KW-1185">Reference proteome</keyword>
<keyword evidence="8" id="KW-0325">Glycoprotein</keyword>
<name>A0A8M1KHN1_CLUHA</name>
<dbReference type="GO" id="GO:0016477">
    <property type="term" value="P:cell migration"/>
    <property type="evidence" value="ECO:0007669"/>
    <property type="project" value="TreeGrafter"/>
</dbReference>
<evidence type="ECO:0000256" key="1">
    <source>
        <dbReference type="ARBA" id="ARBA00004609"/>
    </source>
</evidence>
<dbReference type="GO" id="GO:0045202">
    <property type="term" value="C:synapse"/>
    <property type="evidence" value="ECO:0007669"/>
    <property type="project" value="TreeGrafter"/>
</dbReference>
<dbReference type="GO" id="GO:0005886">
    <property type="term" value="C:plasma membrane"/>
    <property type="evidence" value="ECO:0007669"/>
    <property type="project" value="UniProtKB-SubCell"/>
</dbReference>
<dbReference type="Proteomes" id="UP000515152">
    <property type="component" value="Unplaced"/>
</dbReference>
<protein>
    <submittedName>
        <fullName evidence="14">Glypican-6-like</fullName>
    </submittedName>
</protein>
<dbReference type="AlphaFoldDB" id="A0A8M1KHN1"/>
<evidence type="ECO:0000256" key="9">
    <source>
        <dbReference type="ARBA" id="ARBA00023207"/>
    </source>
</evidence>
<reference evidence="14" key="1">
    <citation type="submission" date="2025-08" db="UniProtKB">
        <authorList>
            <consortium name="RefSeq"/>
        </authorList>
    </citation>
    <scope>IDENTIFICATION</scope>
</reference>
<keyword evidence="6 12" id="KW-0654">Proteoglycan</keyword>
<comment type="similarity">
    <text evidence="2 11">Belongs to the glypican family.</text>
</comment>
<evidence type="ECO:0000256" key="4">
    <source>
        <dbReference type="ARBA" id="ARBA00022622"/>
    </source>
</evidence>
<keyword evidence="3" id="KW-1003">Cell membrane</keyword>
<gene>
    <name evidence="14" type="primary">LOC122131221</name>
</gene>
<dbReference type="Pfam" id="PF01153">
    <property type="entry name" value="Glypican"/>
    <property type="match status" value="1"/>
</dbReference>
<dbReference type="GeneID" id="122131221"/>
<evidence type="ECO:0000256" key="12">
    <source>
        <dbReference type="RuleBase" id="RU003519"/>
    </source>
</evidence>
<evidence type="ECO:0000256" key="3">
    <source>
        <dbReference type="ARBA" id="ARBA00022475"/>
    </source>
</evidence>
<evidence type="ECO:0000256" key="10">
    <source>
        <dbReference type="ARBA" id="ARBA00023288"/>
    </source>
</evidence>
<evidence type="ECO:0000256" key="6">
    <source>
        <dbReference type="ARBA" id="ARBA00022974"/>
    </source>
</evidence>
<keyword evidence="10 12" id="KW-0449">Lipoprotein</keyword>
<comment type="subcellular location">
    <subcellularLocation>
        <location evidence="1 12">Cell membrane</location>
        <topology evidence="1 12">Lipid-anchor</topology>
        <topology evidence="1 12">GPI-anchor</topology>
    </subcellularLocation>
</comment>
<dbReference type="PANTHER" id="PTHR10822">
    <property type="entry name" value="GLYPICAN"/>
    <property type="match status" value="1"/>
</dbReference>
<dbReference type="InterPro" id="IPR001863">
    <property type="entry name" value="Glypican"/>
</dbReference>
<evidence type="ECO:0000313" key="13">
    <source>
        <dbReference type="Proteomes" id="UP000515152"/>
    </source>
</evidence>
<evidence type="ECO:0000256" key="2">
    <source>
        <dbReference type="ARBA" id="ARBA00010260"/>
    </source>
</evidence>
<evidence type="ECO:0000256" key="8">
    <source>
        <dbReference type="ARBA" id="ARBA00023180"/>
    </source>
</evidence>
<dbReference type="GO" id="GO:0005576">
    <property type="term" value="C:extracellular region"/>
    <property type="evidence" value="ECO:0007669"/>
    <property type="project" value="TreeGrafter"/>
</dbReference>
<evidence type="ECO:0000256" key="11">
    <source>
        <dbReference type="RuleBase" id="RU003518"/>
    </source>
</evidence>
<dbReference type="GO" id="GO:0009966">
    <property type="term" value="P:regulation of signal transduction"/>
    <property type="evidence" value="ECO:0007669"/>
    <property type="project" value="InterPro"/>
</dbReference>
<evidence type="ECO:0000313" key="14">
    <source>
        <dbReference type="RefSeq" id="XP_042562045.1"/>
    </source>
</evidence>
<sequence>MCPLSLSMTDAMLLVAERLEGPFNIEAVMEPIDVKISEAIMTMQDNTMQVSAKVFQGCGHPKPAGMGRSARGITDTFNARFRPYSPEERPTTAAGTSLDPLGSVFGIHDCDSSVLKAVSLGSMTVIP</sequence>
<accession>A0A8M1KHN1</accession>
<dbReference type="KEGG" id="char:122131221"/>
<keyword evidence="9 12" id="KW-0357">Heparan sulfate</keyword>
<keyword evidence="7 12" id="KW-0472">Membrane</keyword>
<evidence type="ECO:0000256" key="5">
    <source>
        <dbReference type="ARBA" id="ARBA00022729"/>
    </source>
</evidence>
<keyword evidence="5" id="KW-0732">Signal</keyword>
<comment type="function">
    <text evidence="12">Cell surface proteoglycan.</text>
</comment>
<dbReference type="RefSeq" id="XP_042562045.1">
    <property type="nucleotide sequence ID" value="XM_042706111.1"/>
</dbReference>
<keyword evidence="4 12" id="KW-0336">GPI-anchor</keyword>
<dbReference type="PANTHER" id="PTHR10822:SF31">
    <property type="entry name" value="GLYPICAN-6"/>
    <property type="match status" value="1"/>
</dbReference>
<dbReference type="GO" id="GO:0098552">
    <property type="term" value="C:side of membrane"/>
    <property type="evidence" value="ECO:0007669"/>
    <property type="project" value="UniProtKB-KW"/>
</dbReference>